<gene>
    <name evidence="2" type="ORF">Z518_03911</name>
</gene>
<accession>A0A0D2FV12</accession>
<dbReference type="AlphaFoldDB" id="A0A0D2FV12"/>
<dbReference type="InterPro" id="IPR025363">
    <property type="entry name" value="DUF4267"/>
</dbReference>
<evidence type="ECO:0000313" key="2">
    <source>
        <dbReference type="EMBL" id="KIX05937.1"/>
    </source>
</evidence>
<proteinExistence type="predicted"/>
<dbReference type="OrthoDB" id="4118836at2759"/>
<reference evidence="2 3" key="1">
    <citation type="submission" date="2015-01" db="EMBL/GenBank/DDBJ databases">
        <title>The Genome Sequence of Rhinocladiella mackenzie CBS 650.93.</title>
        <authorList>
            <consortium name="The Broad Institute Genomics Platform"/>
            <person name="Cuomo C."/>
            <person name="de Hoog S."/>
            <person name="Gorbushina A."/>
            <person name="Stielow B."/>
            <person name="Teixiera M."/>
            <person name="Abouelleil A."/>
            <person name="Chapman S.B."/>
            <person name="Priest M."/>
            <person name="Young S.K."/>
            <person name="Wortman J."/>
            <person name="Nusbaum C."/>
            <person name="Birren B."/>
        </authorList>
    </citation>
    <scope>NUCLEOTIDE SEQUENCE [LARGE SCALE GENOMIC DNA]</scope>
    <source>
        <strain evidence="2 3">CBS 650.93</strain>
    </source>
</reference>
<feature type="transmembrane region" description="Helical" evidence="1">
    <location>
        <begin position="12"/>
        <end position="32"/>
    </location>
</feature>
<dbReference type="HOGENOM" id="CLU_147500_0_0_1"/>
<dbReference type="Pfam" id="PF14087">
    <property type="entry name" value="DUF4267"/>
    <property type="match status" value="1"/>
</dbReference>
<keyword evidence="3" id="KW-1185">Reference proteome</keyword>
<dbReference type="EMBL" id="KN847477">
    <property type="protein sequence ID" value="KIX05937.1"/>
    <property type="molecule type" value="Genomic_DNA"/>
</dbReference>
<dbReference type="GeneID" id="25291982"/>
<keyword evidence="1" id="KW-1133">Transmembrane helix</keyword>
<sequence>MDILSSLPSLQYLVAYFIPVMLLGVFVGSLVSPRSLTAAACFPQPVDKPMDTFFYLFAVREHCLGLALLILEACDEWRAAVVLLACIGINGTGDFLLAGSLGTGWWPSFTTHGIPTLVGYWAVWKLWQEHW</sequence>
<keyword evidence="1" id="KW-0472">Membrane</keyword>
<evidence type="ECO:0000313" key="3">
    <source>
        <dbReference type="Proteomes" id="UP000053617"/>
    </source>
</evidence>
<evidence type="ECO:0000256" key="1">
    <source>
        <dbReference type="SAM" id="Phobius"/>
    </source>
</evidence>
<dbReference type="VEuPathDB" id="FungiDB:Z518_03911"/>
<name>A0A0D2FV12_9EURO</name>
<dbReference type="RefSeq" id="XP_013273073.1">
    <property type="nucleotide sequence ID" value="XM_013417619.1"/>
</dbReference>
<dbReference type="Proteomes" id="UP000053617">
    <property type="component" value="Unassembled WGS sequence"/>
</dbReference>
<protein>
    <submittedName>
        <fullName evidence="2">Uncharacterized protein</fullName>
    </submittedName>
</protein>
<keyword evidence="1" id="KW-0812">Transmembrane</keyword>
<organism evidence="2 3">
    <name type="scientific">Rhinocladiella mackenziei CBS 650.93</name>
    <dbReference type="NCBI Taxonomy" id="1442369"/>
    <lineage>
        <taxon>Eukaryota</taxon>
        <taxon>Fungi</taxon>
        <taxon>Dikarya</taxon>
        <taxon>Ascomycota</taxon>
        <taxon>Pezizomycotina</taxon>
        <taxon>Eurotiomycetes</taxon>
        <taxon>Chaetothyriomycetidae</taxon>
        <taxon>Chaetothyriales</taxon>
        <taxon>Herpotrichiellaceae</taxon>
        <taxon>Rhinocladiella</taxon>
    </lineage>
</organism>